<feature type="domain" description="Right handed beta helix" evidence="2">
    <location>
        <begin position="1166"/>
        <end position="1367"/>
    </location>
</feature>
<dbReference type="InterPro" id="IPR039448">
    <property type="entry name" value="Beta_helix"/>
</dbReference>
<dbReference type="PRINTS" id="PR00313">
    <property type="entry name" value="CABNDNGRPT"/>
</dbReference>
<reference evidence="3 4" key="1">
    <citation type="submission" date="2019-06" db="EMBL/GenBank/DDBJ databases">
        <title>Genome of new Rhodobacteraceae sp. SM1903.</title>
        <authorList>
            <person name="Ren X."/>
        </authorList>
    </citation>
    <scope>NUCLEOTIDE SEQUENCE [LARGE SCALE GENOMIC DNA]</scope>
    <source>
        <strain evidence="3 4">SM1903</strain>
    </source>
</reference>
<dbReference type="Gene3D" id="2.160.20.10">
    <property type="entry name" value="Single-stranded right-handed beta-helix, Pectin lyase-like"/>
    <property type="match status" value="5"/>
</dbReference>
<dbReference type="InterPro" id="IPR012334">
    <property type="entry name" value="Pectin_lyas_fold"/>
</dbReference>
<dbReference type="InterPro" id="IPR011049">
    <property type="entry name" value="Serralysin-like_metalloprot_C"/>
</dbReference>
<sequence length="2905" mass="288578">MAAGNTVTGTPGADSIDENFSPVGTTDNDDVVIASGGNDTINGQGGSDTVDYSGNTSGVFVNLENGTAFGGAETGFDSLVSIENVIGSAGDDVISGNADSNTMFLSGSSLGGGDQLSGDGSGAVGGIDTVDGSLLSQDLDIDLAAGTATGSGVNSTISGFENATGGSGNDTLTGSADGNTLSGGDGDDRLVGGDGADSLIGGEGTDTAVFEGGTFSSYTLTDTVDGVQVQGPDGVDLAAVELLEFSDATVLIVGDGGFATIQEAVDAASAGDTIFIRAGTYAGGVDVDKELSFVGQGAATVIDATGGAGFTLGAIGATATVSFDGLTINNASSSGIRSTASTVLGTLEVENSSINESGSNAIEVRENGISDVHVLNSTFNANGGGTSGGDGALIFFQYNGDALIQNVTITGDGVGEPFPAEGPATHSGSQTGIQFRGDTGSLGNVVMDNVEVNGSHSRQPVGFFNYDDIDGLSMNDVTISADSTGYDVALNIDGVGGDVDLTNTNPANGASFTNVSFPSLVVNGDQVALQGDATENTLTGGDEANLVRGFGGDDTLRGNGGDDIILGDTRDGTPDSDVDTALFSGNLTDYTISSSPTDIGFGSIPGLSVSGPDGDDFVGQVEILSFDGGDTVRIVGAGGYDTIQDAIDAANDGDTILVAGGVYDELINLNKSVAIQAMSGEYVTVAGVTVDETAVDGATDMASIGGLVLDPTLSAAGNYGILLNSDFGDSLQGSLVISGVSNATDIDGNGFARNGLYVNGGGSDLDVTVTSSTFTANGHSTSSGGGGDILLFEFTGDASFSGVAVEGTGSGTADRGIQVSGFVDDSDKNLEFSNNPIGTVIFDDVTVNGDYAKDGILFQGYNDFGGLSLTDVVIGAESASTFGWTATYFETETGNGSANPADGTVNIDVSGITVDPSVVAGNFGLNPNPGVFVGGYSAPDSVTGSDGADSFFDGHADSGDDTVAMGAGDDVVYAAAGNDSIDGGEGTDTAIYASDLSSYDLGVSTDADGRVTSFDTVTDTDPSLAGDEGTDTLTGVERVTFWGNDGLSENDLTLDLTQSVQLFNDSGDLVGTFDTIQDAVDAASDNFRIELDGSATYREQVVIDGLEGLVIDGNGATVEMVDNPATTNATTGNNREAVFTIENGEATLDDLVIDGRGLGSSNQFDGVYFGNASGTVTNSTVTGIRAPLQGDDTPAGTQLGRAIYANNTDGGSRTVEVSNNTIVDFQKNGIDLRGEGLTVNVTGNTIEGSGFLPASNAIAQNGIVLVFGATGTISGNTISEIGFARGDYAPVGILGFDAGDGVQVTGNTITGPVDGTGAAIPANFNAINFSAGEADDLVITGNTIEGALTGITLSDNVDNPTVSGNTFIDMVSEFLSNTGEGTLNGYNVELYGGANDASLSFTATDGADLVIGTDAADELNGGAGNDVISGGDGDDTVTGGEGDDVLDGGRGDDVLDLTAGGDDVADGGLGTADVAQLKYNGGAAYDAAAFDFSGFDATDGVNGDTIGIDDTGDGNTDRTVTLSGVELLEVTADGFSTFIVREGMSVQAAIDAAETGDTIVIGPGTFDELLTVNKTLNFVGANAGLAGDDEGRGPGSVLAGAVVTAYNVQFDGIAIDGSLSQSSTVGISGATVAGIGISNSTFENVSGDSVAFSASSTLTISNNAFEDAGIQLSGVVSSVVSGNSFNDAESKVDGTSTGTEFSGNSFSFDGDATDEAGLVIGGSLLAQGLSVTGNSYSGLAKGIVVVSADGSVSISETITSFTDIGPDLPTPSEGPAIAVEESLEELGIVDEAVLASTGNTATTWDLDASGQPEDGGFGYFGSLSGAIAASQDGTTVVASDGDFSGEGAITVDPEGLTVSAGAGATGISLTLGAASDIELDGASDIAVTGNADGNAITGNDGANNLDGGAGDDVLEGGAGDDVLTGGDDIDTVVLAGGISGYDISVTTLGNGFVDGFTSVEDIDVLADGDDGTDTLFGIERLVFQNGTAGTPGDDTVLSVADPVQLVSSAGVIIGTFATIQAAIDAATGGIGEKVLLADTVFSEDVLVDKELTILGALTGVAGTDGSRGTGESAIEGQVTVTADNVTLDGLFFDINASGASGGQGVVMLRGEGGTVSNSVFIEGSDDGTTPYAVMIEGEGNSVEGSLVDRSGASGAPSLGNPAIFASGADSLSITGNTLIAGIVGIVTGDGTAPGAGLTVTGNTITAAAVNSDSIFVTGPGFGPLPDGFDPIDATVDLSGNTYTTGKGVQLRGTGEADDFSGFGTSGQDQFSGYGGEDLFVYGPGGDSYDGGDDVDTVDATAETDDIVADLSAGTLEVGTDASTSLASIERFLSGAGDDTITGNSADNTIDAGAGNDVVIGASGDDDLRGGTGTDTISYANDTAGLQVVLNSFAIGAGIGADFLSGFENLEGGQGDDTLTGDSGDNVFFATLGSDSINGAGGSNTYDASGSTNRVIADLGFGTAGGSDVGVDSLTNIQNLVGGLADDQLTGDGNANTIDGGIGNDILSGGGGSDSIVGGSGNDRIVAGDGDDEIDGGAGSGDTLVMSGDRSDYLIDFVNGMIEDLKGTEGTDSFTGIEFLEFKDRTIEFSPAEPDGSFDFDGDLASDVFVIRANGSHELLSGQSGNSIDNLGVAPHTAVGAGNFGAGSDSPILVDANGTTYWDDGSSRNRIGGGNESVGVGDVNGDGLDEIIFANANTGGTYALSGDTSDTIRYNMPLSTLAAVGDFNGDGADDILLRAPNEGRFSFGDGPTGANEFIGRKNFDLLGVGDFDGNGVEEALMVNGKGVKFFIDGTNGAAQGKLDGAKFRDVAGVGDFNGDGADDVLLDDGGTFIFQDVAAGQTFELTTANELMAIGDYNGDGMDELLFQRNDGSFYTWLPSEDELGTELNLGAVDDVVADLFNTGLF</sequence>
<organism evidence="3 4">
    <name type="scientific">Pelagovum pacificum</name>
    <dbReference type="NCBI Taxonomy" id="2588711"/>
    <lineage>
        <taxon>Bacteria</taxon>
        <taxon>Pseudomonadati</taxon>
        <taxon>Pseudomonadota</taxon>
        <taxon>Alphaproteobacteria</taxon>
        <taxon>Rhodobacterales</taxon>
        <taxon>Paracoccaceae</taxon>
        <taxon>Pelagovum</taxon>
    </lineage>
</organism>
<dbReference type="OrthoDB" id="7355596at2"/>
<dbReference type="Proteomes" id="UP000314011">
    <property type="component" value="Unassembled WGS sequence"/>
</dbReference>
<dbReference type="RefSeq" id="WP_140193521.1">
    <property type="nucleotide sequence ID" value="NZ_CP065915.1"/>
</dbReference>
<dbReference type="SUPFAM" id="SSF69318">
    <property type="entry name" value="Integrin alpha N-terminal domain"/>
    <property type="match status" value="2"/>
</dbReference>
<dbReference type="SUPFAM" id="SSF51126">
    <property type="entry name" value="Pectin lyase-like"/>
    <property type="match status" value="5"/>
</dbReference>
<comment type="caution">
    <text evidence="3">The sequence shown here is derived from an EMBL/GenBank/DDBJ whole genome shotgun (WGS) entry which is preliminary data.</text>
</comment>
<dbReference type="InterPro" id="IPR006626">
    <property type="entry name" value="PbH1"/>
</dbReference>
<dbReference type="InterPro" id="IPR011050">
    <property type="entry name" value="Pectin_lyase_fold/virulence"/>
</dbReference>
<keyword evidence="4" id="KW-1185">Reference proteome</keyword>
<evidence type="ECO:0000313" key="4">
    <source>
        <dbReference type="Proteomes" id="UP000314011"/>
    </source>
</evidence>
<dbReference type="InterPro" id="IPR028994">
    <property type="entry name" value="Integrin_alpha_N"/>
</dbReference>
<name>A0A5C5GFH2_9RHOB</name>
<dbReference type="InterPro" id="IPR018511">
    <property type="entry name" value="Hemolysin-typ_Ca-bd_CS"/>
</dbReference>
<dbReference type="Pfam" id="PF00353">
    <property type="entry name" value="HemolysinCabind"/>
    <property type="match status" value="12"/>
</dbReference>
<accession>A0A5C5GFH2</accession>
<dbReference type="SMART" id="SM00710">
    <property type="entry name" value="PbH1"/>
    <property type="match status" value="24"/>
</dbReference>
<protein>
    <recommendedName>
        <fullName evidence="2">Right handed beta helix domain-containing protein</fullName>
    </recommendedName>
</protein>
<proteinExistence type="predicted"/>
<dbReference type="PROSITE" id="PS00330">
    <property type="entry name" value="HEMOLYSIN_CALCIUM"/>
    <property type="match status" value="4"/>
</dbReference>
<dbReference type="EMBL" id="VFFF01000001">
    <property type="protein sequence ID" value="TNY32837.1"/>
    <property type="molecule type" value="Genomic_DNA"/>
</dbReference>
<feature type="compositionally biased region" description="Polar residues" evidence="1">
    <location>
        <begin position="169"/>
        <end position="182"/>
    </location>
</feature>
<dbReference type="Gene3D" id="2.150.10.10">
    <property type="entry name" value="Serralysin-like metalloprotease, C-terminal"/>
    <property type="match status" value="6"/>
</dbReference>
<evidence type="ECO:0000313" key="3">
    <source>
        <dbReference type="EMBL" id="TNY32837.1"/>
    </source>
</evidence>
<gene>
    <name evidence="3" type="ORF">FHY64_06050</name>
</gene>
<feature type="region of interest" description="Disordered" evidence="1">
    <location>
        <begin position="162"/>
        <end position="188"/>
    </location>
</feature>
<feature type="region of interest" description="Disordered" evidence="1">
    <location>
        <begin position="1"/>
        <end position="48"/>
    </location>
</feature>
<dbReference type="InterPro" id="IPR001343">
    <property type="entry name" value="Hemolysn_Ca-bd"/>
</dbReference>
<dbReference type="Pfam" id="PF13229">
    <property type="entry name" value="Beta_helix"/>
    <property type="match status" value="1"/>
</dbReference>
<evidence type="ECO:0000256" key="1">
    <source>
        <dbReference type="SAM" id="MobiDB-lite"/>
    </source>
</evidence>
<dbReference type="SUPFAM" id="SSF51120">
    <property type="entry name" value="beta-Roll"/>
    <property type="match status" value="6"/>
</dbReference>
<evidence type="ECO:0000259" key="2">
    <source>
        <dbReference type="Pfam" id="PF13229"/>
    </source>
</evidence>
<dbReference type="GO" id="GO:0005509">
    <property type="term" value="F:calcium ion binding"/>
    <property type="evidence" value="ECO:0007669"/>
    <property type="project" value="InterPro"/>
</dbReference>